<dbReference type="EMBL" id="BAABHK010000004">
    <property type="protein sequence ID" value="GAA4626719.1"/>
    <property type="molecule type" value="Genomic_DNA"/>
</dbReference>
<dbReference type="Proteomes" id="UP001501442">
    <property type="component" value="Unassembled WGS sequence"/>
</dbReference>
<name>A0ABP8U8Z8_9ACTN</name>
<evidence type="ECO:0000313" key="1">
    <source>
        <dbReference type="EMBL" id="GAA4626719.1"/>
    </source>
</evidence>
<sequence>MGAPASPRRTQEEILARLDAVREDDMFGFRREVLLPALEFEHARSFLKPETTAEDWSGVQVCAGDWESAARSYYEFALGKIRDHRGISASRSVEKLTEYAWLLGRDDVIAAMDAAEYPQYGAPKVAAFAAAMGLDWPDGEALERMANGLPCTDDCHEGCGQ</sequence>
<comment type="caution">
    <text evidence="1">The sequence shown here is derived from an EMBL/GenBank/DDBJ whole genome shotgun (WGS) entry which is preliminary data.</text>
</comment>
<keyword evidence="2" id="KW-1185">Reference proteome</keyword>
<dbReference type="RefSeq" id="WP_345431995.1">
    <property type="nucleotide sequence ID" value="NZ_BAABHK010000004.1"/>
</dbReference>
<proteinExistence type="predicted"/>
<evidence type="ECO:0000313" key="2">
    <source>
        <dbReference type="Proteomes" id="UP001501442"/>
    </source>
</evidence>
<organism evidence="1 2">
    <name type="scientific">Actinoallomurus vinaceus</name>
    <dbReference type="NCBI Taxonomy" id="1080074"/>
    <lineage>
        <taxon>Bacteria</taxon>
        <taxon>Bacillati</taxon>
        <taxon>Actinomycetota</taxon>
        <taxon>Actinomycetes</taxon>
        <taxon>Streptosporangiales</taxon>
        <taxon>Thermomonosporaceae</taxon>
        <taxon>Actinoallomurus</taxon>
    </lineage>
</organism>
<reference evidence="2" key="1">
    <citation type="journal article" date="2019" name="Int. J. Syst. Evol. Microbiol.">
        <title>The Global Catalogue of Microorganisms (GCM) 10K type strain sequencing project: providing services to taxonomists for standard genome sequencing and annotation.</title>
        <authorList>
            <consortium name="The Broad Institute Genomics Platform"/>
            <consortium name="The Broad Institute Genome Sequencing Center for Infectious Disease"/>
            <person name="Wu L."/>
            <person name="Ma J."/>
        </authorList>
    </citation>
    <scope>NUCLEOTIDE SEQUENCE [LARGE SCALE GENOMIC DNA]</scope>
    <source>
        <strain evidence="2">JCM 17939</strain>
    </source>
</reference>
<protein>
    <recommendedName>
        <fullName evidence="3">DUF4240 domain-containing protein</fullName>
    </recommendedName>
</protein>
<evidence type="ECO:0008006" key="3">
    <source>
        <dbReference type="Google" id="ProtNLM"/>
    </source>
</evidence>
<accession>A0ABP8U8Z8</accession>
<gene>
    <name evidence="1" type="ORF">GCM10023196_036100</name>
</gene>